<gene>
    <name evidence="2" type="ORF">TTHERM_00937710</name>
</gene>
<evidence type="ECO:0000313" key="2">
    <source>
        <dbReference type="EMBL" id="EAS00197.2"/>
    </source>
</evidence>
<dbReference type="Gene3D" id="3.40.960.10">
    <property type="entry name" value="VSR Endonuclease"/>
    <property type="match status" value="1"/>
</dbReference>
<protein>
    <recommendedName>
        <fullName evidence="4">RAP domain protein</fullName>
    </recommendedName>
</protein>
<dbReference type="EMBL" id="GG662627">
    <property type="protein sequence ID" value="EAS00197.2"/>
    <property type="molecule type" value="Genomic_DNA"/>
</dbReference>
<proteinExistence type="predicted"/>
<dbReference type="HOGENOM" id="CLU_426136_0_0_1"/>
<keyword evidence="3" id="KW-1185">Reference proteome</keyword>
<name>Q23UG1_TETTS</name>
<dbReference type="GeneID" id="7825376"/>
<dbReference type="RefSeq" id="XP_001020442.2">
    <property type="nucleotide sequence ID" value="XM_001020442.2"/>
</dbReference>
<sequence>MLSKLAHNLLQSKHKLCKSVLKSGSQSLTYLASYNYLKNQKQDYEKNNYFMSQMKNSLIKENEFDFKFKQEKNIIIAFVKRKHFPGNSAENKNERQQQKLPESNRKRDNKKLQENLIALHSSDYNSNQVYKINCLMFIAYMLKMNIKIEQGYHIHHFYQSSFLENDQYKSIVRTLMDLTENDLSDLIQYSIQCLLQEQILKMQANQKLDIVINIIQVGLQQKFALFIKQIILSIPDSEFKLIKPWRAVYTIKEFPKLLQHLSFRDMDYINEQISDILKEKIQNIGSYFILDMAESINKLSQHSPKSHIPFKSFTVALQKRVLELINEEESKQTNESQDNLVKKPKFILQMIQVIKHHQEDLNLELVEKLETNLAQVVPYNNPFKAHLLFFNSIAVLNFGEKLLQNICNNIKDKSSEYYQEAFNYNIKFQIKLMYNEQLLYIQKQTQNLWSKQYLYQQDIQDIELFKETELFQSFNEIISQKLNTVEDLNSLDIQTQLLMRRLYGILYKSNEKLCQLVETNVQQNQKLFLKSDTNASSNEFNSDLMMYMNQKEIEYEVEKFIGYRNCDIFIPSLNLIIELDGKYHLQEAKLAKDQFRNICYLKQGYKMLEINIKNWEIFRLEGKIDQILDQKLNEFKENPNLVLSHI</sequence>
<dbReference type="Proteomes" id="UP000009168">
    <property type="component" value="Unassembled WGS sequence"/>
</dbReference>
<organism evidence="2 3">
    <name type="scientific">Tetrahymena thermophila (strain SB210)</name>
    <dbReference type="NCBI Taxonomy" id="312017"/>
    <lineage>
        <taxon>Eukaryota</taxon>
        <taxon>Sar</taxon>
        <taxon>Alveolata</taxon>
        <taxon>Ciliophora</taxon>
        <taxon>Intramacronucleata</taxon>
        <taxon>Oligohymenophorea</taxon>
        <taxon>Hymenostomatida</taxon>
        <taxon>Tetrahymenina</taxon>
        <taxon>Tetrahymenidae</taxon>
        <taxon>Tetrahymena</taxon>
    </lineage>
</organism>
<dbReference type="InParanoid" id="Q23UG1"/>
<evidence type="ECO:0000313" key="3">
    <source>
        <dbReference type="Proteomes" id="UP000009168"/>
    </source>
</evidence>
<feature type="region of interest" description="Disordered" evidence="1">
    <location>
        <begin position="86"/>
        <end position="107"/>
    </location>
</feature>
<accession>Q23UG1</accession>
<dbReference type="KEGG" id="tet:TTHERM_00937710"/>
<feature type="compositionally biased region" description="Basic and acidic residues" evidence="1">
    <location>
        <begin position="91"/>
        <end position="107"/>
    </location>
</feature>
<reference evidence="3" key="1">
    <citation type="journal article" date="2006" name="PLoS Biol.">
        <title>Macronuclear genome sequence of the ciliate Tetrahymena thermophila, a model eukaryote.</title>
        <authorList>
            <person name="Eisen J.A."/>
            <person name="Coyne R.S."/>
            <person name="Wu M."/>
            <person name="Wu D."/>
            <person name="Thiagarajan M."/>
            <person name="Wortman J.R."/>
            <person name="Badger J.H."/>
            <person name="Ren Q."/>
            <person name="Amedeo P."/>
            <person name="Jones K.M."/>
            <person name="Tallon L.J."/>
            <person name="Delcher A.L."/>
            <person name="Salzberg S.L."/>
            <person name="Silva J.C."/>
            <person name="Haas B.J."/>
            <person name="Majoros W.H."/>
            <person name="Farzad M."/>
            <person name="Carlton J.M."/>
            <person name="Smith R.K. Jr."/>
            <person name="Garg J."/>
            <person name="Pearlman R.E."/>
            <person name="Karrer K.M."/>
            <person name="Sun L."/>
            <person name="Manning G."/>
            <person name="Elde N.C."/>
            <person name="Turkewitz A.P."/>
            <person name="Asai D.J."/>
            <person name="Wilkes D.E."/>
            <person name="Wang Y."/>
            <person name="Cai H."/>
            <person name="Collins K."/>
            <person name="Stewart B.A."/>
            <person name="Lee S.R."/>
            <person name="Wilamowska K."/>
            <person name="Weinberg Z."/>
            <person name="Ruzzo W.L."/>
            <person name="Wloga D."/>
            <person name="Gaertig J."/>
            <person name="Frankel J."/>
            <person name="Tsao C.-C."/>
            <person name="Gorovsky M.A."/>
            <person name="Keeling P.J."/>
            <person name="Waller R.F."/>
            <person name="Patron N.J."/>
            <person name="Cherry J.M."/>
            <person name="Stover N.A."/>
            <person name="Krieger C.J."/>
            <person name="del Toro C."/>
            <person name="Ryder H.F."/>
            <person name="Williamson S.C."/>
            <person name="Barbeau R.A."/>
            <person name="Hamilton E.P."/>
            <person name="Orias E."/>
        </authorList>
    </citation>
    <scope>NUCLEOTIDE SEQUENCE [LARGE SCALE GENOMIC DNA]</scope>
    <source>
        <strain evidence="3">SB210</strain>
    </source>
</reference>
<evidence type="ECO:0000256" key="1">
    <source>
        <dbReference type="SAM" id="MobiDB-lite"/>
    </source>
</evidence>
<evidence type="ECO:0008006" key="4">
    <source>
        <dbReference type="Google" id="ProtNLM"/>
    </source>
</evidence>
<dbReference type="AlphaFoldDB" id="Q23UG1"/>